<keyword evidence="3" id="KW-1185">Reference proteome</keyword>
<sequence>MPPWAAGPRPEPGDNEDMNPEDTAPLLPDLTSDERAEGWGDWREDEGNDARLREDVPPHW</sequence>
<proteinExistence type="predicted"/>
<feature type="region of interest" description="Disordered" evidence="1">
    <location>
        <begin position="1"/>
        <end position="60"/>
    </location>
</feature>
<comment type="caution">
    <text evidence="2">The sequence shown here is derived from an EMBL/GenBank/DDBJ whole genome shotgun (WGS) entry which is preliminary data.</text>
</comment>
<evidence type="ECO:0000313" key="3">
    <source>
        <dbReference type="Proteomes" id="UP000272400"/>
    </source>
</evidence>
<accession>A0A3N1CRD5</accession>
<feature type="compositionally biased region" description="Basic and acidic residues" evidence="1">
    <location>
        <begin position="48"/>
        <end position="60"/>
    </location>
</feature>
<feature type="compositionally biased region" description="Basic and acidic residues" evidence="1">
    <location>
        <begin position="32"/>
        <end position="42"/>
    </location>
</feature>
<protein>
    <submittedName>
        <fullName evidence="2">Uncharacterized protein</fullName>
    </submittedName>
</protein>
<evidence type="ECO:0000256" key="1">
    <source>
        <dbReference type="SAM" id="MobiDB-lite"/>
    </source>
</evidence>
<dbReference type="EMBL" id="RJKE01000001">
    <property type="protein sequence ID" value="ROO83877.1"/>
    <property type="molecule type" value="Genomic_DNA"/>
</dbReference>
<evidence type="ECO:0000313" key="2">
    <source>
        <dbReference type="EMBL" id="ROO83877.1"/>
    </source>
</evidence>
<dbReference type="AlphaFoldDB" id="A0A3N1CRD5"/>
<organism evidence="2 3">
    <name type="scientific">Actinocorallia herbida</name>
    <dbReference type="NCBI Taxonomy" id="58109"/>
    <lineage>
        <taxon>Bacteria</taxon>
        <taxon>Bacillati</taxon>
        <taxon>Actinomycetota</taxon>
        <taxon>Actinomycetes</taxon>
        <taxon>Streptosporangiales</taxon>
        <taxon>Thermomonosporaceae</taxon>
        <taxon>Actinocorallia</taxon>
    </lineage>
</organism>
<reference evidence="2 3" key="1">
    <citation type="submission" date="2018-11" db="EMBL/GenBank/DDBJ databases">
        <title>Sequencing the genomes of 1000 actinobacteria strains.</title>
        <authorList>
            <person name="Klenk H.-P."/>
        </authorList>
    </citation>
    <scope>NUCLEOTIDE SEQUENCE [LARGE SCALE GENOMIC DNA]</scope>
    <source>
        <strain evidence="2 3">DSM 44254</strain>
    </source>
</reference>
<name>A0A3N1CRD5_9ACTN</name>
<gene>
    <name evidence="2" type="ORF">EDD29_1386</name>
</gene>
<dbReference type="Proteomes" id="UP000272400">
    <property type="component" value="Unassembled WGS sequence"/>
</dbReference>